<dbReference type="GO" id="GO:0003796">
    <property type="term" value="F:lysozyme activity"/>
    <property type="evidence" value="ECO:0007669"/>
    <property type="project" value="InterPro"/>
</dbReference>
<dbReference type="PANTHER" id="PTHR34135:SF2">
    <property type="entry name" value="LYSOZYME"/>
    <property type="match status" value="1"/>
</dbReference>
<keyword evidence="2" id="KW-0378">Hydrolase</keyword>
<dbReference type="PANTHER" id="PTHR34135">
    <property type="entry name" value="LYSOZYME"/>
    <property type="match status" value="1"/>
</dbReference>
<evidence type="ECO:0008006" key="6">
    <source>
        <dbReference type="Google" id="ProtNLM"/>
    </source>
</evidence>
<comment type="similarity">
    <text evidence="1">Belongs to the glycosyl hydrolase 25 family.</text>
</comment>
<evidence type="ECO:0000256" key="1">
    <source>
        <dbReference type="ARBA" id="ARBA00010646"/>
    </source>
</evidence>
<keyword evidence="4" id="KW-1133">Transmembrane helix</keyword>
<dbReference type="Gene3D" id="3.20.20.80">
    <property type="entry name" value="Glycosidases"/>
    <property type="match status" value="1"/>
</dbReference>
<dbReference type="GO" id="GO:0016052">
    <property type="term" value="P:carbohydrate catabolic process"/>
    <property type="evidence" value="ECO:0007669"/>
    <property type="project" value="TreeGrafter"/>
</dbReference>
<organism evidence="5">
    <name type="scientific">bioreactor metagenome</name>
    <dbReference type="NCBI Taxonomy" id="1076179"/>
    <lineage>
        <taxon>unclassified sequences</taxon>
        <taxon>metagenomes</taxon>
        <taxon>ecological metagenomes</taxon>
    </lineage>
</organism>
<proteinExistence type="inferred from homology"/>
<evidence type="ECO:0000256" key="4">
    <source>
        <dbReference type="SAM" id="Phobius"/>
    </source>
</evidence>
<sequence length="257" mass="30657">MKKKTKKRLRRWLLAIGVVLILSFLAYFFYNNIKDYYKSYYECEGVNIDNKKYTVFGIDVSSHQDEIDWEKVEEDGIEFAYIKATEGIDFVDKRYKTNYLKAKENGILVGAYHFFRFGTSGKEQAQNFINQVSIENLDLPPVLDVERHGNYLSFSKVDQIRIEIKNYLNEIEKNYFIKPIIYTNIEGYQDYIKGHFDDYEIWICRICSEPDNNHWTFWQYSHKGKVDGIDGKVDLNTFNGDIEDFIEYVNQYKELQR</sequence>
<reference evidence="5" key="1">
    <citation type="submission" date="2019-08" db="EMBL/GenBank/DDBJ databases">
        <authorList>
            <person name="Kucharzyk K."/>
            <person name="Murdoch R.W."/>
            <person name="Higgins S."/>
            <person name="Loffler F."/>
        </authorList>
    </citation>
    <scope>NUCLEOTIDE SEQUENCE</scope>
</reference>
<keyword evidence="4" id="KW-0812">Transmembrane</keyword>
<dbReference type="AlphaFoldDB" id="A0A644UM02"/>
<evidence type="ECO:0000256" key="3">
    <source>
        <dbReference type="ARBA" id="ARBA00023295"/>
    </source>
</evidence>
<dbReference type="PROSITE" id="PS51904">
    <property type="entry name" value="GLYCOSYL_HYDROL_F25_2"/>
    <property type="match status" value="1"/>
</dbReference>
<dbReference type="GO" id="GO:0016998">
    <property type="term" value="P:cell wall macromolecule catabolic process"/>
    <property type="evidence" value="ECO:0007669"/>
    <property type="project" value="InterPro"/>
</dbReference>
<evidence type="ECO:0000256" key="2">
    <source>
        <dbReference type="ARBA" id="ARBA00022801"/>
    </source>
</evidence>
<dbReference type="Pfam" id="PF01183">
    <property type="entry name" value="Glyco_hydro_25"/>
    <property type="match status" value="1"/>
</dbReference>
<dbReference type="GO" id="GO:0009253">
    <property type="term" value="P:peptidoglycan catabolic process"/>
    <property type="evidence" value="ECO:0007669"/>
    <property type="project" value="InterPro"/>
</dbReference>
<dbReference type="InterPro" id="IPR002053">
    <property type="entry name" value="Glyco_hydro_25"/>
</dbReference>
<gene>
    <name evidence="5" type="ORF">SDC9_25677</name>
</gene>
<feature type="transmembrane region" description="Helical" evidence="4">
    <location>
        <begin position="12"/>
        <end position="30"/>
    </location>
</feature>
<dbReference type="InterPro" id="IPR017853">
    <property type="entry name" value="GH"/>
</dbReference>
<protein>
    <recommendedName>
        <fullName evidence="6">Lysozyme</fullName>
    </recommendedName>
</protein>
<dbReference type="EMBL" id="VSSQ01000130">
    <property type="protein sequence ID" value="MPL79792.1"/>
    <property type="molecule type" value="Genomic_DNA"/>
</dbReference>
<comment type="caution">
    <text evidence="5">The sequence shown here is derived from an EMBL/GenBank/DDBJ whole genome shotgun (WGS) entry which is preliminary data.</text>
</comment>
<keyword evidence="3" id="KW-0326">Glycosidase</keyword>
<name>A0A644UM02_9ZZZZ</name>
<evidence type="ECO:0000313" key="5">
    <source>
        <dbReference type="EMBL" id="MPL79792.1"/>
    </source>
</evidence>
<dbReference type="InterPro" id="IPR018077">
    <property type="entry name" value="Glyco_hydro_fam25_subgr"/>
</dbReference>
<dbReference type="SMART" id="SM00641">
    <property type="entry name" value="Glyco_25"/>
    <property type="match status" value="1"/>
</dbReference>
<dbReference type="SUPFAM" id="SSF51445">
    <property type="entry name" value="(Trans)glycosidases"/>
    <property type="match status" value="1"/>
</dbReference>
<keyword evidence="4" id="KW-0472">Membrane</keyword>
<accession>A0A644UM02</accession>